<dbReference type="SUPFAM" id="SSF53474">
    <property type="entry name" value="alpha/beta-Hydrolases"/>
    <property type="match status" value="1"/>
</dbReference>
<dbReference type="InterPro" id="IPR011989">
    <property type="entry name" value="ARM-like"/>
</dbReference>
<dbReference type="EMBL" id="JRHA01000004">
    <property type="protein sequence ID" value="PQK13506.1"/>
    <property type="molecule type" value="Genomic_DNA"/>
</dbReference>
<dbReference type="Gene3D" id="3.40.50.300">
    <property type="entry name" value="P-loop containing nucleotide triphosphate hydrolases"/>
    <property type="match status" value="1"/>
</dbReference>
<organism evidence="3 4">
    <name type="scientific">Beauveria bassiana</name>
    <name type="common">White muscardine disease fungus</name>
    <name type="synonym">Tritirachium shiotae</name>
    <dbReference type="NCBI Taxonomy" id="176275"/>
    <lineage>
        <taxon>Eukaryota</taxon>
        <taxon>Fungi</taxon>
        <taxon>Dikarya</taxon>
        <taxon>Ascomycota</taxon>
        <taxon>Pezizomycotina</taxon>
        <taxon>Sordariomycetes</taxon>
        <taxon>Hypocreomycetidae</taxon>
        <taxon>Hypocreales</taxon>
        <taxon>Cordycipitaceae</taxon>
        <taxon>Beauveria</taxon>
    </lineage>
</organism>
<dbReference type="Pfam" id="PF13646">
    <property type="entry name" value="HEAT_2"/>
    <property type="match status" value="2"/>
</dbReference>
<protein>
    <recommendedName>
        <fullName evidence="2">NACHT domain-containing protein</fullName>
    </recommendedName>
</protein>
<accession>A0A2S7YBI4</accession>
<comment type="caution">
    <text evidence="3">The sequence shown here is derived from an EMBL/GenBank/DDBJ whole genome shotgun (WGS) entry which is preliminary data.</text>
</comment>
<evidence type="ECO:0000256" key="1">
    <source>
        <dbReference type="SAM" id="MobiDB-lite"/>
    </source>
</evidence>
<dbReference type="InterPro" id="IPR027417">
    <property type="entry name" value="P-loop_NTPase"/>
</dbReference>
<dbReference type="OrthoDB" id="5153622at2759"/>
<name>A0A2S7YBI4_BEABA</name>
<dbReference type="InterPro" id="IPR055496">
    <property type="entry name" value="DUF7068"/>
</dbReference>
<dbReference type="InterPro" id="IPR026003">
    <property type="entry name" value="Cohesin_HEAT"/>
</dbReference>
<dbReference type="InterPro" id="IPR007111">
    <property type="entry name" value="NACHT_NTPase"/>
</dbReference>
<dbReference type="Proteomes" id="UP000237441">
    <property type="component" value="Unassembled WGS sequence"/>
</dbReference>
<dbReference type="PROSITE" id="PS50837">
    <property type="entry name" value="NACHT"/>
    <property type="match status" value="1"/>
</dbReference>
<evidence type="ECO:0000259" key="2">
    <source>
        <dbReference type="PROSITE" id="PS50837"/>
    </source>
</evidence>
<dbReference type="InterPro" id="IPR003593">
    <property type="entry name" value="AAA+_ATPase"/>
</dbReference>
<dbReference type="InterPro" id="IPR016024">
    <property type="entry name" value="ARM-type_fold"/>
</dbReference>
<feature type="domain" description="NACHT" evidence="2">
    <location>
        <begin position="487"/>
        <end position="626"/>
    </location>
</feature>
<dbReference type="Gene3D" id="1.25.10.10">
    <property type="entry name" value="Leucine-rich Repeat Variant"/>
    <property type="match status" value="4"/>
</dbReference>
<dbReference type="Pfam" id="PF12765">
    <property type="entry name" value="Cohesin_HEAT"/>
    <property type="match status" value="1"/>
</dbReference>
<proteinExistence type="predicted"/>
<gene>
    <name evidence="3" type="ORF">BB8028_0004g04370</name>
</gene>
<dbReference type="SUPFAM" id="SSF48371">
    <property type="entry name" value="ARM repeat"/>
    <property type="match status" value="1"/>
</dbReference>
<dbReference type="Pfam" id="PF05729">
    <property type="entry name" value="NACHT"/>
    <property type="match status" value="1"/>
</dbReference>
<reference evidence="3 4" key="1">
    <citation type="submission" date="2016-07" db="EMBL/GenBank/DDBJ databases">
        <title>Comparative genomics of the entomopathogenic fungus Beauveria bassiana.</title>
        <authorList>
            <person name="Valero Jimenez C.A."/>
            <person name="Zwaan B.J."/>
            <person name="Van Kan J.A."/>
            <person name="Takken W."/>
            <person name="Debets A.J."/>
            <person name="Schoustra S.E."/>
            <person name="Koenraadt C.J."/>
        </authorList>
    </citation>
    <scope>NUCLEOTIDE SEQUENCE [LARGE SCALE GENOMIC DNA]</scope>
    <source>
        <strain evidence="3 4">ARSEF 8028</strain>
    </source>
</reference>
<dbReference type="SMART" id="SM00382">
    <property type="entry name" value="AAA"/>
    <property type="match status" value="1"/>
</dbReference>
<dbReference type="Pfam" id="PF23238">
    <property type="entry name" value="DUF7068"/>
    <property type="match status" value="1"/>
</dbReference>
<evidence type="ECO:0000313" key="4">
    <source>
        <dbReference type="Proteomes" id="UP000237441"/>
    </source>
</evidence>
<dbReference type="PANTHER" id="PTHR46844">
    <property type="entry name" value="SLR5058 PROTEIN"/>
    <property type="match status" value="1"/>
</dbReference>
<dbReference type="PANTHER" id="PTHR46844:SF1">
    <property type="entry name" value="SLR5058 PROTEIN"/>
    <property type="match status" value="1"/>
</dbReference>
<evidence type="ECO:0000313" key="3">
    <source>
        <dbReference type="EMBL" id="PQK13506.1"/>
    </source>
</evidence>
<dbReference type="InterPro" id="IPR029058">
    <property type="entry name" value="AB_hydrolase_fold"/>
</dbReference>
<sequence>MSEPDSFASDISPHPRDDKKLSRQLLDLLLQISAPRSTLSSELKLVLPNTEPEPIPNTMPSRWLPHTRSSNPAPSTANNDPDASLPKREGVYLQEVDLKRTEADTDIDIIAIHGLDTRSPNTWTWKDPRDPNNKSKWNNWLGPDMLSSKVNRARIFTCDWPADLFVSSDMIQMTIEENAVPLLEGIESALFTSNTRPQDRPIFFIAPCLGGLILIKSLVHADDKRNNYYRIRQATRGAVFLATPFRGTSFQDVAAWAEMALKAKASTKGRNVSRIIESVKGSTFELEQSVSNFTRLCRDNDNPCEVFSFFELKKTSLPHKAFPWLPRWLDQKKQLVTRSSATLDIIIDPLPLKRPHSLMNKFKDSKCGDYIEVANKIHGMIQTIRAGTPLEQADRLIRDEHYTADRLKIERLSGKLLPIEHCYINLAITKQSDQEAHLSKGNGDLTRSPFSLLTRQQVDASDKSMQVDLAALFDERRGENDVLINPRRIMIRGRAGVGKSTLCKKMVYDFTHGTETELHRSWKKLFDRVLWIPLRRLKIQPVEGWSLESLFYHEYFKKGGEDEGHRLAKVLSQALRSPNTGRTLFILDGLDEISGSWDSKDYRTEFLLELLKQPAVIITTRPSARLPADVKTTDIDLETIGFYPDQVKDYVETTFTEREKADEVQLFIEGRWLMQGLVRIPIQLDALCYTWDDLNTDDIPNTMTGLYKEIELKLWKKDVVRLEKRHDDKVLTGNDLQTVCRFKMERFVKDEMNFLESLAFAGLHNDVIEFSSGHLNDISNRFAPHLLLDKSLPSLSFLRASDPSMDCHNRSYHFIHLTFQEYFAARYFTQQWKDPKGRLQFFTLGSNNAGMSSRPREFLQKQKYTVRYDIFWRFVAGLLDGSGQSSEFISALEDEPLDLLGPTHQRLIMHCLSEISGELPSRKSIEQRLAQWLLFDCKLNGTATLVHEVEFPEEALKTVILDKSHNFQKKILYSLAYRASFSHSIAEAVAAQLSGADPGVREAAIRVFNTCAALPEGVLELIAAHVGDQNRYLRRAAVFSLSKRAALPVEVLKALVTRLGDEDLDVQDVANQILRTHAALPDDVVKAMAAWLDDKDLYVRISAIISFSVHATLPDEVLDAVAALLDDKDPDVQRAASQDLGNREALPAEVLEVVAARLSDKNQYMRWIATTALKCAALPDHVFKVMVARLSDEDRDVRVGAVEALGTRATLSNEVLMALALRLSDEDFHVRLAAIKALGERVALPDEVLKALALRLSDQSSDVRAAATEALGKRVVLPDEMFKTLVSRLSDKSPLVRGAAATALGGRVALPQSEIMAIATRLRDEDQHVQSRATTALSWRAAIPDEVIMAIATWLNDDDDHLVARLGALRVLTSRKALPDEAIKTIAKWLDDGDMLVRQVVSSALSMQAALPDEVIEAVTALLSAKRECIRMDAVRTLSRCVTLPDTTLKIVAERLDDESQSVREAASKALTRNHDHLHRIIDTQPLVTSFYDACLGRSFEEQLSWYVEKGYSYINQPGGIRRIPLVVPEKEFREWISQARPAGYPSVSSRERALSEF</sequence>
<dbReference type="SUPFAM" id="SSF52540">
    <property type="entry name" value="P-loop containing nucleoside triphosphate hydrolases"/>
    <property type="match status" value="1"/>
</dbReference>
<feature type="compositionally biased region" description="Polar residues" evidence="1">
    <location>
        <begin position="67"/>
        <end position="81"/>
    </location>
</feature>
<feature type="region of interest" description="Disordered" evidence="1">
    <location>
        <begin position="48"/>
        <end position="86"/>
    </location>
</feature>